<keyword evidence="2" id="KW-1185">Reference proteome</keyword>
<dbReference type="EMBL" id="CACSIO010000061">
    <property type="protein sequence ID" value="CAA0125010.1"/>
    <property type="molecule type" value="Genomic_DNA"/>
</dbReference>
<gene>
    <name evidence="1" type="ORF">OPDIPICF_03314</name>
</gene>
<dbReference type="InterPro" id="IPR024492">
    <property type="entry name" value="DUF2764"/>
</dbReference>
<name>A0A5S9QZG3_9GAMM</name>
<dbReference type="Pfam" id="PF10962">
    <property type="entry name" value="DUF2764"/>
    <property type="match status" value="1"/>
</dbReference>
<dbReference type="Proteomes" id="UP000441399">
    <property type="component" value="Unassembled WGS sequence"/>
</dbReference>
<reference evidence="1 2" key="1">
    <citation type="submission" date="2019-11" db="EMBL/GenBank/DDBJ databases">
        <authorList>
            <person name="Holert J."/>
        </authorList>
    </citation>
    <scope>NUCLEOTIDE SEQUENCE [LARGE SCALE GENOMIC DNA]</scope>
    <source>
        <strain evidence="1">SB11_3</strain>
    </source>
</reference>
<proteinExistence type="predicted"/>
<organism evidence="1 2">
    <name type="scientific">BD1-7 clade bacterium</name>
    <dbReference type="NCBI Taxonomy" id="2029982"/>
    <lineage>
        <taxon>Bacteria</taxon>
        <taxon>Pseudomonadati</taxon>
        <taxon>Pseudomonadota</taxon>
        <taxon>Gammaproteobacteria</taxon>
        <taxon>Cellvibrionales</taxon>
        <taxon>Spongiibacteraceae</taxon>
        <taxon>BD1-7 clade</taxon>
    </lineage>
</organism>
<dbReference type="OrthoDB" id="556081at2"/>
<accession>A0A5S9QZG3</accession>
<dbReference type="AlphaFoldDB" id="A0A5S9QZG3"/>
<evidence type="ECO:0000313" key="1">
    <source>
        <dbReference type="EMBL" id="CAA0125010.1"/>
    </source>
</evidence>
<protein>
    <submittedName>
        <fullName evidence="1">Uncharacterized protein</fullName>
    </submittedName>
</protein>
<evidence type="ECO:0000313" key="2">
    <source>
        <dbReference type="Proteomes" id="UP000441399"/>
    </source>
</evidence>
<sequence length="229" mass="27296">MAEYSYVDVITALPHLRDPFHSDQAPISRLQLTKRLSSLDHDDRQKLNGIAKLLYWGQLDIETRDADLIRTAQQLKMNFSGMDFLPQIEWRMDLRFIVACLRYRHEGRSADELDKFSRYSIYAHMVRKQWGKNDFGLSGKFPWIVTAKQMLEDEDAFGLERLLMQTVWKYYDAAWHNHQYDFNAILLYTLRWDLVDRWTSYSHPAAQRRFEKLLQEGIAQAKDRMDIEI</sequence>